<evidence type="ECO:0000256" key="2">
    <source>
        <dbReference type="ARBA" id="ARBA00004651"/>
    </source>
</evidence>
<dbReference type="InterPro" id="IPR029151">
    <property type="entry name" value="Sensor-like_sf"/>
</dbReference>
<dbReference type="Pfam" id="PF00072">
    <property type="entry name" value="Response_reg"/>
    <property type="match status" value="1"/>
</dbReference>
<dbReference type="CDD" id="cd16922">
    <property type="entry name" value="HATPase_EvgS-ArcB-TorS-like"/>
    <property type="match status" value="1"/>
</dbReference>
<dbReference type="InterPro" id="IPR036097">
    <property type="entry name" value="HisK_dim/P_sf"/>
</dbReference>
<keyword evidence="8" id="KW-0547">Nucleotide-binding</keyword>
<dbReference type="Gene3D" id="3.30.450.20">
    <property type="entry name" value="PAS domain"/>
    <property type="match status" value="1"/>
</dbReference>
<dbReference type="GO" id="GO:0005886">
    <property type="term" value="C:plasma membrane"/>
    <property type="evidence" value="ECO:0007669"/>
    <property type="project" value="UniProtKB-SubCell"/>
</dbReference>
<feature type="domain" description="HPt" evidence="22">
    <location>
        <begin position="1129"/>
        <end position="1214"/>
    </location>
</feature>
<comment type="catalytic activity">
    <reaction evidence="1">
        <text>ATP + protein L-histidine = ADP + protein N-phospho-L-histidine.</text>
        <dbReference type="EC" id="2.7.13.3"/>
    </reaction>
</comment>
<evidence type="ECO:0000256" key="17">
    <source>
        <dbReference type="PROSITE-ProRule" id="PRU00169"/>
    </source>
</evidence>
<evidence type="ECO:0000256" key="3">
    <source>
        <dbReference type="ARBA" id="ARBA00012438"/>
    </source>
</evidence>
<dbReference type="Proteomes" id="UP000290870">
    <property type="component" value="Unassembled WGS sequence"/>
</dbReference>
<keyword evidence="9" id="KW-0418">Kinase</keyword>
<dbReference type="SMART" id="SM00304">
    <property type="entry name" value="HAMP"/>
    <property type="match status" value="1"/>
</dbReference>
<dbReference type="SUPFAM" id="SSF52172">
    <property type="entry name" value="CheY-like"/>
    <property type="match status" value="1"/>
</dbReference>
<dbReference type="RefSeq" id="WP_128987222.1">
    <property type="nucleotide sequence ID" value="NZ_PDJZ01000013.1"/>
</dbReference>
<dbReference type="FunFam" id="3.30.565.10:FF:000010">
    <property type="entry name" value="Sensor histidine kinase RcsC"/>
    <property type="match status" value="1"/>
</dbReference>
<dbReference type="SMART" id="SM00448">
    <property type="entry name" value="REC"/>
    <property type="match status" value="1"/>
</dbReference>
<evidence type="ECO:0000256" key="8">
    <source>
        <dbReference type="ARBA" id="ARBA00022741"/>
    </source>
</evidence>
<dbReference type="Pfam" id="PF00672">
    <property type="entry name" value="HAMP"/>
    <property type="match status" value="1"/>
</dbReference>
<feature type="modified residue" description="Phosphohistidine" evidence="16">
    <location>
        <position position="1168"/>
    </location>
</feature>
<accession>A0A4Q0ZI24</accession>
<dbReference type="EMBL" id="PDJZ01000013">
    <property type="protein sequence ID" value="RXJ83316.1"/>
    <property type="molecule type" value="Genomic_DNA"/>
</dbReference>
<dbReference type="InterPro" id="IPR036641">
    <property type="entry name" value="HPT_dom_sf"/>
</dbReference>
<dbReference type="InterPro" id="IPR036890">
    <property type="entry name" value="HATPase_C_sf"/>
</dbReference>
<evidence type="ECO:0000256" key="1">
    <source>
        <dbReference type="ARBA" id="ARBA00000085"/>
    </source>
</evidence>
<dbReference type="CDD" id="cd17546">
    <property type="entry name" value="REC_hyHK_CKI1_RcsC-like"/>
    <property type="match status" value="1"/>
</dbReference>
<evidence type="ECO:0000256" key="7">
    <source>
        <dbReference type="ARBA" id="ARBA00022692"/>
    </source>
</evidence>
<keyword evidence="7 18" id="KW-0812">Transmembrane</keyword>
<dbReference type="InterPro" id="IPR001789">
    <property type="entry name" value="Sig_transdc_resp-reg_receiver"/>
</dbReference>
<dbReference type="InterPro" id="IPR003660">
    <property type="entry name" value="HAMP_dom"/>
</dbReference>
<evidence type="ECO:0000256" key="16">
    <source>
        <dbReference type="PROSITE-ProRule" id="PRU00110"/>
    </source>
</evidence>
<dbReference type="SMART" id="SM00388">
    <property type="entry name" value="HisKA"/>
    <property type="match status" value="1"/>
</dbReference>
<evidence type="ECO:0000256" key="13">
    <source>
        <dbReference type="ARBA" id="ARBA00023136"/>
    </source>
</evidence>
<dbReference type="PANTHER" id="PTHR45339">
    <property type="entry name" value="HYBRID SIGNAL TRANSDUCTION HISTIDINE KINASE J"/>
    <property type="match status" value="1"/>
</dbReference>
<reference evidence="23 24" key="1">
    <citation type="submission" date="2017-10" db="EMBL/GenBank/DDBJ databases">
        <title>Genomics of the genus Arcobacter.</title>
        <authorList>
            <person name="Perez-Cataluna A."/>
            <person name="Figueras M.J."/>
        </authorList>
    </citation>
    <scope>NUCLEOTIDE SEQUENCE [LARGE SCALE GENOMIC DNA]</scope>
    <source>
        <strain evidence="23 24">F26</strain>
    </source>
</reference>
<dbReference type="InterPro" id="IPR005467">
    <property type="entry name" value="His_kinase_dom"/>
</dbReference>
<name>A0A4Q0ZI24_9BACT</name>
<protein>
    <recommendedName>
        <fullName evidence="15">Sensory/regulatory protein RpfC</fullName>
        <ecNumber evidence="3">2.7.13.3</ecNumber>
    </recommendedName>
</protein>
<feature type="transmembrane region" description="Helical" evidence="18">
    <location>
        <begin position="527"/>
        <end position="545"/>
    </location>
</feature>
<dbReference type="CDD" id="cd06225">
    <property type="entry name" value="HAMP"/>
    <property type="match status" value="1"/>
</dbReference>
<dbReference type="Gene3D" id="1.20.120.160">
    <property type="entry name" value="HPT domain"/>
    <property type="match status" value="1"/>
</dbReference>
<keyword evidence="10" id="KW-0067">ATP-binding</keyword>
<feature type="domain" description="Histidine kinase" evidence="19">
    <location>
        <begin position="621"/>
        <end position="844"/>
    </location>
</feature>
<evidence type="ECO:0000259" key="20">
    <source>
        <dbReference type="PROSITE" id="PS50110"/>
    </source>
</evidence>
<dbReference type="PROSITE" id="PS50109">
    <property type="entry name" value="HIS_KIN"/>
    <property type="match status" value="1"/>
</dbReference>
<dbReference type="SUPFAM" id="SSF103190">
    <property type="entry name" value="Sensory domain-like"/>
    <property type="match status" value="1"/>
</dbReference>
<proteinExistence type="predicted"/>
<keyword evidence="12" id="KW-0902">Two-component regulatory system</keyword>
<dbReference type="GO" id="GO:0005524">
    <property type="term" value="F:ATP binding"/>
    <property type="evidence" value="ECO:0007669"/>
    <property type="project" value="UniProtKB-KW"/>
</dbReference>
<evidence type="ECO:0000256" key="9">
    <source>
        <dbReference type="ARBA" id="ARBA00022777"/>
    </source>
</evidence>
<dbReference type="InterPro" id="IPR004358">
    <property type="entry name" value="Sig_transdc_His_kin-like_C"/>
</dbReference>
<dbReference type="Gene3D" id="3.40.50.2300">
    <property type="match status" value="1"/>
</dbReference>
<dbReference type="PROSITE" id="PS50885">
    <property type="entry name" value="HAMP"/>
    <property type="match status" value="1"/>
</dbReference>
<dbReference type="InterPro" id="IPR008207">
    <property type="entry name" value="Sig_transdc_His_kin_Hpt_dom"/>
</dbReference>
<evidence type="ECO:0000256" key="11">
    <source>
        <dbReference type="ARBA" id="ARBA00022989"/>
    </source>
</evidence>
<evidence type="ECO:0000256" key="14">
    <source>
        <dbReference type="ARBA" id="ARBA00064003"/>
    </source>
</evidence>
<dbReference type="EC" id="2.7.13.3" evidence="3"/>
<dbReference type="InterPro" id="IPR003594">
    <property type="entry name" value="HATPase_dom"/>
</dbReference>
<dbReference type="InterPro" id="IPR003661">
    <property type="entry name" value="HisK_dim/P_dom"/>
</dbReference>
<dbReference type="InterPro" id="IPR011006">
    <property type="entry name" value="CheY-like_superfamily"/>
</dbReference>
<comment type="subcellular location">
    <subcellularLocation>
        <location evidence="2">Cell membrane</location>
        <topology evidence="2">Multi-pass membrane protein</topology>
    </subcellularLocation>
</comment>
<dbReference type="PRINTS" id="PR00344">
    <property type="entry name" value="BCTRLSENSOR"/>
</dbReference>
<keyword evidence="11 18" id="KW-1133">Transmembrane helix</keyword>
<dbReference type="SUPFAM" id="SSF158472">
    <property type="entry name" value="HAMP domain-like"/>
    <property type="match status" value="1"/>
</dbReference>
<evidence type="ECO:0000256" key="6">
    <source>
        <dbReference type="ARBA" id="ARBA00022679"/>
    </source>
</evidence>
<gene>
    <name evidence="23" type="ORF">CRU90_10415</name>
</gene>
<dbReference type="PROSITE" id="PS50894">
    <property type="entry name" value="HPT"/>
    <property type="match status" value="1"/>
</dbReference>
<evidence type="ECO:0000313" key="24">
    <source>
        <dbReference type="Proteomes" id="UP000290870"/>
    </source>
</evidence>
<keyword evidence="13 18" id="KW-0472">Membrane</keyword>
<evidence type="ECO:0000256" key="5">
    <source>
        <dbReference type="ARBA" id="ARBA00022553"/>
    </source>
</evidence>
<evidence type="ECO:0000256" key="12">
    <source>
        <dbReference type="ARBA" id="ARBA00023012"/>
    </source>
</evidence>
<dbReference type="PROSITE" id="PS50110">
    <property type="entry name" value="RESPONSE_REGULATORY"/>
    <property type="match status" value="1"/>
</dbReference>
<dbReference type="PANTHER" id="PTHR45339:SF1">
    <property type="entry name" value="HYBRID SIGNAL TRANSDUCTION HISTIDINE KINASE J"/>
    <property type="match status" value="1"/>
</dbReference>
<dbReference type="SMART" id="SM00387">
    <property type="entry name" value="HATPase_c"/>
    <property type="match status" value="1"/>
</dbReference>
<feature type="domain" description="Response regulatory" evidence="20">
    <location>
        <begin position="980"/>
        <end position="1099"/>
    </location>
</feature>
<evidence type="ECO:0000259" key="22">
    <source>
        <dbReference type="PROSITE" id="PS50894"/>
    </source>
</evidence>
<evidence type="ECO:0000313" key="23">
    <source>
        <dbReference type="EMBL" id="RXJ83316.1"/>
    </source>
</evidence>
<dbReference type="SUPFAM" id="SSF47226">
    <property type="entry name" value="Histidine-containing phosphotransfer domain, HPT domain"/>
    <property type="match status" value="1"/>
</dbReference>
<dbReference type="Gene3D" id="1.10.287.130">
    <property type="match status" value="1"/>
</dbReference>
<dbReference type="SUPFAM" id="SSF47384">
    <property type="entry name" value="Homodimeric domain of signal transducing histidine kinase"/>
    <property type="match status" value="1"/>
</dbReference>
<feature type="transmembrane region" description="Helical" evidence="18">
    <location>
        <begin position="12"/>
        <end position="30"/>
    </location>
</feature>
<comment type="caution">
    <text evidence="23">The sequence shown here is derived from an EMBL/GenBank/DDBJ whole genome shotgun (WGS) entry which is preliminary data.</text>
</comment>
<keyword evidence="6" id="KW-0808">Transferase</keyword>
<evidence type="ECO:0000259" key="21">
    <source>
        <dbReference type="PROSITE" id="PS50885"/>
    </source>
</evidence>
<organism evidence="23 24">
    <name type="scientific">Arcobacter cloacae</name>
    <dbReference type="NCBI Taxonomy" id="1054034"/>
    <lineage>
        <taxon>Bacteria</taxon>
        <taxon>Pseudomonadati</taxon>
        <taxon>Campylobacterota</taxon>
        <taxon>Epsilonproteobacteria</taxon>
        <taxon>Campylobacterales</taxon>
        <taxon>Arcobacteraceae</taxon>
        <taxon>Arcobacter</taxon>
    </lineage>
</organism>
<evidence type="ECO:0000256" key="10">
    <source>
        <dbReference type="ARBA" id="ARBA00022840"/>
    </source>
</evidence>
<evidence type="ECO:0000256" key="18">
    <source>
        <dbReference type="SAM" id="Phobius"/>
    </source>
</evidence>
<dbReference type="Pfam" id="PF00512">
    <property type="entry name" value="HisKA"/>
    <property type="match status" value="1"/>
</dbReference>
<dbReference type="OrthoDB" id="5437527at2"/>
<evidence type="ECO:0000256" key="4">
    <source>
        <dbReference type="ARBA" id="ARBA00022475"/>
    </source>
</evidence>
<comment type="subunit">
    <text evidence="14">At low DSF concentrations, interacts with RpfF.</text>
</comment>
<dbReference type="AlphaFoldDB" id="A0A4Q0ZI24"/>
<evidence type="ECO:0000259" key="19">
    <source>
        <dbReference type="PROSITE" id="PS50109"/>
    </source>
</evidence>
<dbReference type="Gene3D" id="3.30.565.10">
    <property type="entry name" value="Histidine kinase-like ATPase, C-terminal domain"/>
    <property type="match status" value="1"/>
</dbReference>
<dbReference type="CDD" id="cd00082">
    <property type="entry name" value="HisKA"/>
    <property type="match status" value="1"/>
</dbReference>
<dbReference type="Pfam" id="PF02518">
    <property type="entry name" value="HATPase_c"/>
    <property type="match status" value="1"/>
</dbReference>
<feature type="domain" description="HAMP" evidence="21">
    <location>
        <begin position="547"/>
        <end position="599"/>
    </location>
</feature>
<feature type="modified residue" description="4-aspartylphosphate" evidence="17">
    <location>
        <position position="1029"/>
    </location>
</feature>
<sequence length="1214" mass="139719">MKNMSIRIKLILLFVIIKVLPLLLIAYIAYKGAIELEKYVQDSTRFLNNQNKEIILNTANASIEDSIKNLDLKSQFTLERFSFEIANQVADFLYERDKDLLFLSKININENILKDFYNSKTKDIIIHENYVYDEKTNTWVSTKAPTKEEREIKTAQLKDNEREFNFTDPLNFEKKSIPIYKEISYFDLNGKELYKVSSIDNNLKDISNKKNTYINSETYFDEIKDLKEGEIYVSDVIGEYVKSKIIGTFTKAKTDKINIDFNPQEHGYAGKENPVGKRFEGIVRFVTPIYKNNQKIAYISLALDHEHIMQFTEKFDPTTPEAKQNISDASLGNYAFMWDYEGKSIAHPRHYFIVGYDKNTGKKAMPWLSSEVAQEFYASNKEINEFLKTYPTFVEQSNDKKPNMKQVLEDGNLGLDCRYLNFAPQCQGWMQLTENGGYGSFIILWSNVWKLTTAAAIPYYTGKYGETKKGFGFVTIGANVDEFHAAANQTKTNINRILDEQTKQMEEIESANKYEVDKFVESLLHELTLATILMIIVIIAIALWISSYITSKIEKILIGTKKFAKNDFSYRLPITSNDEIGKLEEAFNYMAKNIEILLNNQNKALEKAQRADQAKSSFLANMSHEIRTPLNAIIGFSELLRNSKDLNTTNKKQADIIQSSANSLLCIINDVLDISKIESGKFQMSLEKTDLFIICENVVELFSKKASSKSIKLIFDLDYKIPLCVLTDGIRLRQVLSNLLSNAIKFTHEYGEISINISLLEKVNNKSKIRFEVIDSGIGIEKEKLETIFSPFVQVDNKSNREYEGTGLGLSICNHIVKSIGSKIEVSSKIGSGSKFWFDVEFETCEESVGKKRENYYNGLNFKVDDMQSNTFHYAKRYLSIFGSINEPRSFDVIIHSFKTSKELEIVREEYKNTPILILLDDENYIESINKTQNEEIVALPFYPSKINDSLQELLMKTKKSVERAQTKQIIKKQDRYKAKILVAEDNLANQELLKHILDTLEIECTMTNNGLEAFEEFKQNSYPLILTDINMPIMDGVEAFKQIRAYEEEHQLGKIPIIAVTANAIKGDKERFLELGMDDYISKPINTTDLKNILDRYLSNNKENKEENKPKEKNFIDSKKVAEKIGISENIATLIINKFKKDIHKDLAELKEFIEINDIDKTSQKAHYIKNSCLNVLLNDICELLNKLEDRTLSKDKKEEIFFKVEDMINQNI</sequence>
<keyword evidence="5 17" id="KW-0597">Phosphoprotein</keyword>
<evidence type="ECO:0000256" key="15">
    <source>
        <dbReference type="ARBA" id="ARBA00068150"/>
    </source>
</evidence>
<dbReference type="GO" id="GO:0000155">
    <property type="term" value="F:phosphorelay sensor kinase activity"/>
    <property type="evidence" value="ECO:0007669"/>
    <property type="project" value="InterPro"/>
</dbReference>
<dbReference type="FunFam" id="1.10.287.130:FF:000002">
    <property type="entry name" value="Two-component osmosensing histidine kinase"/>
    <property type="match status" value="1"/>
</dbReference>
<dbReference type="SUPFAM" id="SSF55874">
    <property type="entry name" value="ATPase domain of HSP90 chaperone/DNA topoisomerase II/histidine kinase"/>
    <property type="match status" value="1"/>
</dbReference>
<dbReference type="Gene3D" id="6.10.340.10">
    <property type="match status" value="1"/>
</dbReference>
<keyword evidence="4" id="KW-1003">Cell membrane</keyword>